<keyword evidence="3" id="KW-1003">Cell membrane</keyword>
<evidence type="ECO:0000256" key="8">
    <source>
        <dbReference type="SAM" id="Phobius"/>
    </source>
</evidence>
<dbReference type="Pfam" id="PF05128">
    <property type="entry name" value="DUF697"/>
    <property type="match status" value="1"/>
</dbReference>
<accession>A0A931I0P7</accession>
<organism evidence="9 10">
    <name type="scientific">Methylobrevis albus</name>
    <dbReference type="NCBI Taxonomy" id="2793297"/>
    <lineage>
        <taxon>Bacteria</taxon>
        <taxon>Pseudomonadati</taxon>
        <taxon>Pseudomonadota</taxon>
        <taxon>Alphaproteobacteria</taxon>
        <taxon>Hyphomicrobiales</taxon>
        <taxon>Pleomorphomonadaceae</taxon>
        <taxon>Methylobrevis</taxon>
    </lineage>
</organism>
<keyword evidence="5 8" id="KW-0812">Transmembrane</keyword>
<dbReference type="Proteomes" id="UP000631694">
    <property type="component" value="Unassembled WGS sequence"/>
</dbReference>
<protein>
    <submittedName>
        <fullName evidence="9">TIGR01620 family protein</fullName>
    </submittedName>
</protein>
<evidence type="ECO:0000256" key="2">
    <source>
        <dbReference type="ARBA" id="ARBA00008255"/>
    </source>
</evidence>
<dbReference type="InterPro" id="IPR021147">
    <property type="entry name" value="DUF697"/>
</dbReference>
<comment type="similarity">
    <text evidence="2">Belongs to the UPF0283 family.</text>
</comment>
<name>A0A931I0P7_9HYPH</name>
<evidence type="ECO:0000256" key="5">
    <source>
        <dbReference type="ARBA" id="ARBA00022692"/>
    </source>
</evidence>
<keyword evidence="10" id="KW-1185">Reference proteome</keyword>
<proteinExistence type="inferred from homology"/>
<evidence type="ECO:0000256" key="7">
    <source>
        <dbReference type="ARBA" id="ARBA00023136"/>
    </source>
</evidence>
<keyword evidence="6 8" id="KW-1133">Transmembrane helix</keyword>
<reference evidence="9" key="1">
    <citation type="submission" date="2020-12" db="EMBL/GenBank/DDBJ databases">
        <title>Methylobrevis albus sp. nov., isolated from fresh water lack sediment.</title>
        <authorList>
            <person name="Zou Q."/>
        </authorList>
    </citation>
    <scope>NUCLEOTIDE SEQUENCE</scope>
    <source>
        <strain evidence="9">L22</strain>
    </source>
</reference>
<dbReference type="RefSeq" id="WP_197309937.1">
    <property type="nucleotide sequence ID" value="NZ_JADZLT010000040.1"/>
</dbReference>
<evidence type="ECO:0000313" key="10">
    <source>
        <dbReference type="Proteomes" id="UP000631694"/>
    </source>
</evidence>
<evidence type="ECO:0000256" key="4">
    <source>
        <dbReference type="ARBA" id="ARBA00022519"/>
    </source>
</evidence>
<evidence type="ECO:0000256" key="3">
    <source>
        <dbReference type="ARBA" id="ARBA00022475"/>
    </source>
</evidence>
<evidence type="ECO:0000256" key="1">
    <source>
        <dbReference type="ARBA" id="ARBA00004429"/>
    </source>
</evidence>
<gene>
    <name evidence="9" type="ORF">I5731_03310</name>
</gene>
<dbReference type="PANTHER" id="PTHR39342">
    <property type="entry name" value="UPF0283 MEMBRANE PROTEIN YCJF"/>
    <property type="match status" value="1"/>
</dbReference>
<dbReference type="AlphaFoldDB" id="A0A931I0P7"/>
<feature type="transmembrane region" description="Helical" evidence="8">
    <location>
        <begin position="89"/>
        <end position="110"/>
    </location>
</feature>
<sequence>MSETPSPRRPTAFRLDDPDVVVAGSREAPAGRIVVEPEPDDVPALPVPPRRRGFRWGRLFWSGVGGLVTLGIGLSVDRLVRDLFAREDWLGWLGLGLAALASVAAVAIIVREVAGIWRLARIDELRADAAAAVLGDDTPKAVKVAEGLVALYRERPQTARGRAAVAGHLGEVIDGRDLMVLVEADLVTPLDRAAQRLVADAAKKVSIVTAISPRAVVDLVFVLVTVLGLIRRLADLYGGRPGTIGFLGLTRHVFAHLAVTGGMAAGDGLVQQILGHGIAARLSTRLGEGVINGLLTARVGLAAIDVCRPMPFVAATRPGIQEVMGGLMPEAEAKTR</sequence>
<evidence type="ECO:0000313" key="9">
    <source>
        <dbReference type="EMBL" id="MBH0236841.1"/>
    </source>
</evidence>
<keyword evidence="7 8" id="KW-0472">Membrane</keyword>
<comment type="caution">
    <text evidence="9">The sequence shown here is derived from an EMBL/GenBank/DDBJ whole genome shotgun (WGS) entry which is preliminary data.</text>
</comment>
<dbReference type="InterPro" id="IPR006507">
    <property type="entry name" value="UPF0283"/>
</dbReference>
<dbReference type="NCBIfam" id="TIGR01620">
    <property type="entry name" value="hyp_HI0043"/>
    <property type="match status" value="1"/>
</dbReference>
<dbReference type="PANTHER" id="PTHR39342:SF1">
    <property type="entry name" value="UPF0283 MEMBRANE PROTEIN YCJF"/>
    <property type="match status" value="1"/>
</dbReference>
<comment type="subcellular location">
    <subcellularLocation>
        <location evidence="1">Cell inner membrane</location>
        <topology evidence="1">Multi-pass membrane protein</topology>
    </subcellularLocation>
</comment>
<dbReference type="EMBL" id="JADZLT010000040">
    <property type="protein sequence ID" value="MBH0236841.1"/>
    <property type="molecule type" value="Genomic_DNA"/>
</dbReference>
<keyword evidence="4" id="KW-0997">Cell inner membrane</keyword>
<evidence type="ECO:0000256" key="6">
    <source>
        <dbReference type="ARBA" id="ARBA00022989"/>
    </source>
</evidence>
<dbReference type="GO" id="GO:0005886">
    <property type="term" value="C:plasma membrane"/>
    <property type="evidence" value="ECO:0007669"/>
    <property type="project" value="UniProtKB-SubCell"/>
</dbReference>
<feature type="transmembrane region" description="Helical" evidence="8">
    <location>
        <begin position="59"/>
        <end position="77"/>
    </location>
</feature>